<proteinExistence type="predicted"/>
<name>A0ACB5U1T5_AMBMO</name>
<accession>A0ACB5U1T5</accession>
<gene>
    <name evidence="1" type="ORF">Amon02_001072100</name>
</gene>
<organism evidence="1 2">
    <name type="scientific">Ambrosiozyma monospora</name>
    <name type="common">Yeast</name>
    <name type="synonym">Endomycopsis monosporus</name>
    <dbReference type="NCBI Taxonomy" id="43982"/>
    <lineage>
        <taxon>Eukaryota</taxon>
        <taxon>Fungi</taxon>
        <taxon>Dikarya</taxon>
        <taxon>Ascomycota</taxon>
        <taxon>Saccharomycotina</taxon>
        <taxon>Pichiomycetes</taxon>
        <taxon>Pichiales</taxon>
        <taxon>Pichiaceae</taxon>
        <taxon>Ambrosiozyma</taxon>
    </lineage>
</organism>
<keyword evidence="2" id="KW-1185">Reference proteome</keyword>
<evidence type="ECO:0000313" key="2">
    <source>
        <dbReference type="Proteomes" id="UP001165064"/>
    </source>
</evidence>
<sequence length="69" mass="7681">MTKTRDTTTPRTTVSSQFGSLRATTIHMFCYPSKDDNIPTLLRRTTVLAGAGSGEFKLQITRILETTNM</sequence>
<evidence type="ECO:0000313" key="1">
    <source>
        <dbReference type="EMBL" id="GME99448.1"/>
    </source>
</evidence>
<dbReference type="EMBL" id="BSXS01010999">
    <property type="protein sequence ID" value="GME99448.1"/>
    <property type="molecule type" value="Genomic_DNA"/>
</dbReference>
<reference evidence="1" key="1">
    <citation type="submission" date="2023-04" db="EMBL/GenBank/DDBJ databases">
        <title>Ambrosiozyma monospora NBRC 10751.</title>
        <authorList>
            <person name="Ichikawa N."/>
            <person name="Sato H."/>
            <person name="Tonouchi N."/>
        </authorList>
    </citation>
    <scope>NUCLEOTIDE SEQUENCE</scope>
    <source>
        <strain evidence="1">NBRC 10751</strain>
    </source>
</reference>
<protein>
    <submittedName>
        <fullName evidence="1">Unnamed protein product</fullName>
    </submittedName>
</protein>
<dbReference type="Proteomes" id="UP001165064">
    <property type="component" value="Unassembled WGS sequence"/>
</dbReference>
<comment type="caution">
    <text evidence="1">The sequence shown here is derived from an EMBL/GenBank/DDBJ whole genome shotgun (WGS) entry which is preliminary data.</text>
</comment>